<dbReference type="Proteomes" id="UP000199008">
    <property type="component" value="Unassembled WGS sequence"/>
</dbReference>
<proteinExistence type="predicted"/>
<dbReference type="Gene3D" id="3.60.15.10">
    <property type="entry name" value="Ribonuclease Z/Hydroxyacylglutathione hydrolase-like"/>
    <property type="match status" value="1"/>
</dbReference>
<dbReference type="EMBL" id="FNFY01000004">
    <property type="protein sequence ID" value="SDK49592.1"/>
    <property type="molecule type" value="Genomic_DNA"/>
</dbReference>
<organism evidence="1 2">
    <name type="scientific">Lacicoccus qingdaonensis</name>
    <dbReference type="NCBI Taxonomy" id="576118"/>
    <lineage>
        <taxon>Bacteria</taxon>
        <taxon>Bacillati</taxon>
        <taxon>Bacillota</taxon>
        <taxon>Bacilli</taxon>
        <taxon>Bacillales</taxon>
        <taxon>Salinicoccaceae</taxon>
        <taxon>Lacicoccus</taxon>
    </lineage>
</organism>
<accession>A0A1G9CD43</accession>
<evidence type="ECO:0008006" key="3">
    <source>
        <dbReference type="Google" id="ProtNLM"/>
    </source>
</evidence>
<reference evidence="2" key="1">
    <citation type="submission" date="2016-10" db="EMBL/GenBank/DDBJ databases">
        <authorList>
            <person name="Varghese N."/>
            <person name="Submissions S."/>
        </authorList>
    </citation>
    <scope>NUCLEOTIDE SEQUENCE [LARGE SCALE GENOMIC DNA]</scope>
    <source>
        <strain evidence="2">CGMCC 1.8895</strain>
    </source>
</reference>
<dbReference type="AlphaFoldDB" id="A0A1G9CD43"/>
<evidence type="ECO:0000313" key="2">
    <source>
        <dbReference type="Proteomes" id="UP000199008"/>
    </source>
</evidence>
<protein>
    <recommendedName>
        <fullName evidence="3">Metallo-beta-lactamase superfamily protein</fullName>
    </recommendedName>
</protein>
<evidence type="ECO:0000313" key="1">
    <source>
        <dbReference type="EMBL" id="SDK49592.1"/>
    </source>
</evidence>
<gene>
    <name evidence="1" type="ORF">SAMN05216216_10425</name>
</gene>
<name>A0A1G9CD43_9BACL</name>
<dbReference type="OrthoDB" id="9802248at2"/>
<sequence>MDKETEFIFAGDAFQTKGGLEVSRTLNITFPFPKLATWSYEMAVHSAELIIDKSPAALYVGHGEMVEDPVEAMKQAVKTARSNLQ</sequence>
<dbReference type="STRING" id="576118.SAMN05216216_10425"/>
<keyword evidence="2" id="KW-1185">Reference proteome</keyword>
<dbReference type="InterPro" id="IPR036866">
    <property type="entry name" value="RibonucZ/Hydroxyglut_hydro"/>
</dbReference>